<proteinExistence type="predicted"/>
<keyword evidence="2" id="KW-0732">Signal</keyword>
<feature type="signal peptide" evidence="2">
    <location>
        <begin position="1"/>
        <end position="20"/>
    </location>
</feature>
<gene>
    <name evidence="3" type="ORF">Cvel_9755</name>
</gene>
<name>A0A0G4HZM0_9ALVE</name>
<evidence type="ECO:0000256" key="2">
    <source>
        <dbReference type="SAM" id="SignalP"/>
    </source>
</evidence>
<dbReference type="PhylomeDB" id="A0A0G4HZM0"/>
<dbReference type="AlphaFoldDB" id="A0A0G4HZM0"/>
<feature type="compositionally biased region" description="Basic residues" evidence="1">
    <location>
        <begin position="514"/>
        <end position="530"/>
    </location>
</feature>
<protein>
    <submittedName>
        <fullName evidence="3">Uncharacterized protein</fullName>
    </submittedName>
</protein>
<feature type="region of interest" description="Disordered" evidence="1">
    <location>
        <begin position="480"/>
        <end position="544"/>
    </location>
</feature>
<feature type="compositionally biased region" description="Polar residues" evidence="1">
    <location>
        <begin position="491"/>
        <end position="513"/>
    </location>
</feature>
<feature type="compositionally biased region" description="Basic and acidic residues" evidence="1">
    <location>
        <begin position="480"/>
        <end position="490"/>
    </location>
</feature>
<sequence>MYRVLGFSALFGTALPGVSGAWLKEHPLPDDNAPTFLQQRRSFTHSLGDTPHHQFTAYSNKTNTYIDDPKTLDLKVNVLNREQTSKGEVKLSHDVANYGFSFFFVGNPDDYTSALDTTLQKFKAAQGTMQFRAARDWANENLFPHIADMITNMVDGVDAVSLIGSDLWQDNAERVWDDTEGKKFIESRSEGWNEYNAPKWRRNKRLSAATVFRNVLDQTCYGHPCGDERPKKDDPHKITCPKKTSNGGGCSDDLCCKPKPNVMMRKFKKMQEMCGIGDEVLIPQSCAIDGSNPAKSFPALHVDHFHSVTLELDFGFMGIMDMQSKQLSDTPVYFYKGTERKGYPATYRLGGIYNAWVVLSDELCGKPLSVLDKPRANWNSVNDITQYPNEHADEVTISPLNKGDFIFFETLKTMHGALPVVDDDHDRCPSKCRNSIEFRFITLEERVFPLMDEHDKQLMHTPEENDDVELEQTPEDVLSMKKEEQSDDKTVQTGTGNDDQSNVDFAEMSSSRLAHTHHAHAVAHQKKRMEKKPPTEASEILASE</sequence>
<feature type="chain" id="PRO_5005191968" evidence="2">
    <location>
        <begin position="21"/>
        <end position="544"/>
    </location>
</feature>
<organism evidence="3">
    <name type="scientific">Chromera velia CCMP2878</name>
    <dbReference type="NCBI Taxonomy" id="1169474"/>
    <lineage>
        <taxon>Eukaryota</taxon>
        <taxon>Sar</taxon>
        <taxon>Alveolata</taxon>
        <taxon>Colpodellida</taxon>
        <taxon>Chromeraceae</taxon>
        <taxon>Chromera</taxon>
    </lineage>
</organism>
<reference evidence="3" key="1">
    <citation type="submission" date="2014-11" db="EMBL/GenBank/DDBJ databases">
        <authorList>
            <person name="Otto D Thomas"/>
            <person name="Naeem Raeece"/>
        </authorList>
    </citation>
    <scope>NUCLEOTIDE SEQUENCE</scope>
</reference>
<evidence type="ECO:0000256" key="1">
    <source>
        <dbReference type="SAM" id="MobiDB-lite"/>
    </source>
</evidence>
<evidence type="ECO:0000313" key="3">
    <source>
        <dbReference type="EMBL" id="CEM50035.1"/>
    </source>
</evidence>
<dbReference type="EMBL" id="CDMZ01004530">
    <property type="protein sequence ID" value="CEM50035.1"/>
    <property type="molecule type" value="Genomic_DNA"/>
</dbReference>
<dbReference type="VEuPathDB" id="CryptoDB:Cvel_9755"/>
<accession>A0A0G4HZM0</accession>